<evidence type="ECO:0000313" key="3">
    <source>
        <dbReference type="Proteomes" id="UP000672027"/>
    </source>
</evidence>
<dbReference type="Proteomes" id="UP000672027">
    <property type="component" value="Chromosome"/>
</dbReference>
<dbReference type="Gene3D" id="3.30.70.1320">
    <property type="entry name" value="Multidrug efflux transporter AcrB pore domain like"/>
    <property type="match status" value="1"/>
</dbReference>
<accession>A0ABX7X6P6</accession>
<keyword evidence="1" id="KW-1133">Transmembrane helix</keyword>
<dbReference type="Gene3D" id="1.20.1640.10">
    <property type="entry name" value="Multidrug efflux transporter AcrB transmembrane domain"/>
    <property type="match status" value="1"/>
</dbReference>
<dbReference type="EMBL" id="CP072800">
    <property type="protein sequence ID" value="QTR48825.1"/>
    <property type="molecule type" value="Genomic_DNA"/>
</dbReference>
<gene>
    <name evidence="2" type="ORF">J8380_11075</name>
</gene>
<keyword evidence="1" id="KW-0472">Membrane</keyword>
<feature type="transmembrane region" description="Helical" evidence="1">
    <location>
        <begin position="74"/>
        <end position="96"/>
    </location>
</feature>
<evidence type="ECO:0000256" key="1">
    <source>
        <dbReference type="SAM" id="Phobius"/>
    </source>
</evidence>
<feature type="transmembrane region" description="Helical" evidence="1">
    <location>
        <begin position="22"/>
        <end position="39"/>
    </location>
</feature>
<feature type="transmembrane region" description="Helical" evidence="1">
    <location>
        <begin position="45"/>
        <end position="62"/>
    </location>
</feature>
<proteinExistence type="predicted"/>
<name>A0ABX7X6P6_9GAMM</name>
<organism evidence="2 3">
    <name type="scientific">Candidatus Thiothrix anitrata</name>
    <dbReference type="NCBI Taxonomy" id="2823902"/>
    <lineage>
        <taxon>Bacteria</taxon>
        <taxon>Pseudomonadati</taxon>
        <taxon>Pseudomonadota</taxon>
        <taxon>Gammaproteobacteria</taxon>
        <taxon>Thiotrichales</taxon>
        <taxon>Thiotrichaceae</taxon>
        <taxon>Thiothrix</taxon>
    </lineage>
</organism>
<sequence>MTLTLVDDQTVPTREAIAVMESNALVGFLLVLAVTWLFLGFRIGLLTTIGIPFTLAATFWVLSSMGETLNVSVLLGVVIVLGMLVDDAVVVVESIYYRLQRGMDGVTAAVDAMREVALPVTTAVLTTVAAFLPLMLLPGFQANSCK</sequence>
<reference evidence="2 3" key="1">
    <citation type="submission" date="2021-04" db="EMBL/GenBank/DDBJ databases">
        <title>Genomics, taxonomy and metabolism of representatives of sulfur bacteria of the genus Thiothrix: Thiothrix fructosivorans QT, Thiothrix unzii A1T and three new species, Thiothrix subterranea sp. nov., Thiothrix litoralis sp. nov. and 'Candidatus Thiothrix anitrata' sp. nov.</title>
        <authorList>
            <person name="Ravin N.V."/>
            <person name="Smolyakov D."/>
            <person name="Rudenko T.S."/>
            <person name="Mardanov A.V."/>
            <person name="Beletsky A.V."/>
            <person name="Markov N.D."/>
            <person name="Fomenkov A.I."/>
            <person name="Roberts R.J."/>
            <person name="Karnachuk O.V."/>
            <person name="Novikov A."/>
            <person name="Grabovich M.Y."/>
        </authorList>
    </citation>
    <scope>NUCLEOTIDE SEQUENCE [LARGE SCALE GENOMIC DNA]</scope>
    <source>
        <strain evidence="2 3">A52</strain>
    </source>
</reference>
<dbReference type="PANTHER" id="PTHR32063:SF33">
    <property type="entry name" value="RND SUPERFAMILY EFFLUX PUMP PERMEASE COMPONENT"/>
    <property type="match status" value="1"/>
</dbReference>
<protein>
    <submittedName>
        <fullName evidence="2">Efflux RND transporter permease subunit</fullName>
    </submittedName>
</protein>
<dbReference type="PANTHER" id="PTHR32063">
    <property type="match status" value="1"/>
</dbReference>
<dbReference type="SUPFAM" id="SSF82866">
    <property type="entry name" value="Multidrug efflux transporter AcrB transmembrane domain"/>
    <property type="match status" value="1"/>
</dbReference>
<dbReference type="PRINTS" id="PR00702">
    <property type="entry name" value="ACRIFLAVINRP"/>
</dbReference>
<dbReference type="InterPro" id="IPR001036">
    <property type="entry name" value="Acrflvin-R"/>
</dbReference>
<feature type="transmembrane region" description="Helical" evidence="1">
    <location>
        <begin position="116"/>
        <end position="137"/>
    </location>
</feature>
<evidence type="ECO:0000313" key="2">
    <source>
        <dbReference type="EMBL" id="QTR48825.1"/>
    </source>
</evidence>
<dbReference type="Pfam" id="PF00873">
    <property type="entry name" value="ACR_tran"/>
    <property type="match status" value="1"/>
</dbReference>
<keyword evidence="3" id="KW-1185">Reference proteome</keyword>
<keyword evidence="1" id="KW-0812">Transmembrane</keyword>